<reference evidence="8" key="1">
    <citation type="submission" date="2019-01" db="EMBL/GenBank/DDBJ databases">
        <title>Draft genome sequences of three monokaryotic isolates of the white-rot basidiomycete fungus Dichomitus squalens.</title>
        <authorList>
            <consortium name="DOE Joint Genome Institute"/>
            <person name="Lopez S.C."/>
            <person name="Andreopoulos B."/>
            <person name="Pangilinan J."/>
            <person name="Lipzen A."/>
            <person name="Riley R."/>
            <person name="Ahrendt S."/>
            <person name="Ng V."/>
            <person name="Barry K."/>
            <person name="Daum C."/>
            <person name="Grigoriev I.V."/>
            <person name="Hilden K.S."/>
            <person name="Makela M.R."/>
            <person name="de Vries R.P."/>
        </authorList>
    </citation>
    <scope>NUCLEOTIDE SEQUENCE [LARGE SCALE GENOMIC DNA]</scope>
    <source>
        <strain evidence="8">OM18370.1</strain>
    </source>
</reference>
<accession>A0A4Q9MJ26</accession>
<dbReference type="GO" id="GO:0005509">
    <property type="term" value="F:calcium ion binding"/>
    <property type="evidence" value="ECO:0007669"/>
    <property type="project" value="InterPro"/>
</dbReference>
<comment type="cofactor">
    <cofactor evidence="1">
        <name>Ca(2+)</name>
        <dbReference type="ChEBI" id="CHEBI:29108"/>
    </cofactor>
</comment>
<proteinExistence type="inferred from homology"/>
<dbReference type="AlphaFoldDB" id="A0A4Q9MJ26"/>
<dbReference type="OrthoDB" id="550577at2759"/>
<comment type="similarity">
    <text evidence="2">Belongs to the glycosyl hydrolase 13 family.</text>
</comment>
<dbReference type="GO" id="GO:0005975">
    <property type="term" value="P:carbohydrate metabolic process"/>
    <property type="evidence" value="ECO:0007669"/>
    <property type="project" value="InterPro"/>
</dbReference>
<dbReference type="InterPro" id="IPR013780">
    <property type="entry name" value="Glyco_hydro_b"/>
</dbReference>
<dbReference type="Gene3D" id="2.60.40.1180">
    <property type="entry name" value="Golgi alpha-mannosidase II"/>
    <property type="match status" value="1"/>
</dbReference>
<evidence type="ECO:0000256" key="4">
    <source>
        <dbReference type="ARBA" id="ARBA00022801"/>
    </source>
</evidence>
<organism evidence="8">
    <name type="scientific">Dichomitus squalens</name>
    <dbReference type="NCBI Taxonomy" id="114155"/>
    <lineage>
        <taxon>Eukaryota</taxon>
        <taxon>Fungi</taxon>
        <taxon>Dikarya</taxon>
        <taxon>Basidiomycota</taxon>
        <taxon>Agaricomycotina</taxon>
        <taxon>Agaricomycetes</taxon>
        <taxon>Polyporales</taxon>
        <taxon>Polyporaceae</taxon>
        <taxon>Dichomitus</taxon>
    </lineage>
</organism>
<evidence type="ECO:0000256" key="6">
    <source>
        <dbReference type="ARBA" id="ARBA00023295"/>
    </source>
</evidence>
<evidence type="ECO:0000256" key="2">
    <source>
        <dbReference type="ARBA" id="ARBA00008061"/>
    </source>
</evidence>
<keyword evidence="6" id="KW-0326">Glycosidase</keyword>
<dbReference type="Gene3D" id="3.20.20.80">
    <property type="entry name" value="Glycosidases"/>
    <property type="match status" value="1"/>
</dbReference>
<dbReference type="SUPFAM" id="SSF51011">
    <property type="entry name" value="Glycosyl hydrolase domain"/>
    <property type="match status" value="1"/>
</dbReference>
<name>A0A4Q9MJ26_9APHY</name>
<evidence type="ECO:0000259" key="7">
    <source>
        <dbReference type="SMART" id="SM00642"/>
    </source>
</evidence>
<evidence type="ECO:0000256" key="5">
    <source>
        <dbReference type="ARBA" id="ARBA00023277"/>
    </source>
</evidence>
<dbReference type="InterPro" id="IPR017853">
    <property type="entry name" value="GH"/>
</dbReference>
<dbReference type="PANTHER" id="PTHR43447">
    <property type="entry name" value="ALPHA-AMYLASE"/>
    <property type="match status" value="1"/>
</dbReference>
<dbReference type="CDD" id="cd11318">
    <property type="entry name" value="AmyAc_bac_fung_AmyA"/>
    <property type="match status" value="1"/>
</dbReference>
<dbReference type="InterPro" id="IPR013776">
    <property type="entry name" value="A-amylase_thermo"/>
</dbReference>
<gene>
    <name evidence="8" type="ORF">BD311DRAFT_726446</name>
</gene>
<dbReference type="NCBIfam" id="NF006968">
    <property type="entry name" value="PRK09441.1-1"/>
    <property type="match status" value="1"/>
</dbReference>
<dbReference type="GO" id="GO:0004553">
    <property type="term" value="F:hydrolase activity, hydrolyzing O-glycosyl compounds"/>
    <property type="evidence" value="ECO:0007669"/>
    <property type="project" value="InterPro"/>
</dbReference>
<dbReference type="Proteomes" id="UP000292957">
    <property type="component" value="Unassembled WGS sequence"/>
</dbReference>
<keyword evidence="3" id="KW-0479">Metal-binding</keyword>
<keyword evidence="5" id="KW-0119">Carbohydrate metabolism</keyword>
<dbReference type="PIRSF" id="PIRSF001021">
    <property type="entry name" value="Alph-amls_thrmst"/>
    <property type="match status" value="1"/>
</dbReference>
<evidence type="ECO:0000313" key="8">
    <source>
        <dbReference type="EMBL" id="TBU26212.1"/>
    </source>
</evidence>
<keyword evidence="4" id="KW-0378">Hydrolase</keyword>
<protein>
    <submittedName>
        <fullName evidence="8">Alpha amylase</fullName>
    </submittedName>
</protein>
<dbReference type="EMBL" id="ML143449">
    <property type="protein sequence ID" value="TBU26212.1"/>
    <property type="molecule type" value="Genomic_DNA"/>
</dbReference>
<dbReference type="SUPFAM" id="SSF51445">
    <property type="entry name" value="(Trans)glycosidases"/>
    <property type="match status" value="1"/>
</dbReference>
<dbReference type="Gene3D" id="2.40.30.140">
    <property type="match status" value="1"/>
</dbReference>
<dbReference type="NCBIfam" id="NF006969">
    <property type="entry name" value="PRK09441.1-2"/>
    <property type="match status" value="1"/>
</dbReference>
<feature type="domain" description="Glycosyl hydrolase family 13 catalytic" evidence="7">
    <location>
        <begin position="43"/>
        <end position="431"/>
    </location>
</feature>
<dbReference type="Pfam" id="PF00128">
    <property type="entry name" value="Alpha-amylase"/>
    <property type="match status" value="1"/>
</dbReference>
<dbReference type="SMART" id="SM00642">
    <property type="entry name" value="Aamy"/>
    <property type="match status" value="1"/>
</dbReference>
<evidence type="ECO:0000256" key="3">
    <source>
        <dbReference type="ARBA" id="ARBA00022723"/>
    </source>
</evidence>
<evidence type="ECO:0000256" key="1">
    <source>
        <dbReference type="ARBA" id="ARBA00001913"/>
    </source>
</evidence>
<dbReference type="InterPro" id="IPR006047">
    <property type="entry name" value="GH13_cat_dom"/>
</dbReference>
<sequence length="547" mass="62507">MFLGALSDTLIRVWEYVTFWWYYPPALSNMRLKGPARAGDDNALMVQFFTWEANNPEMSWWKHFETEVPNLAAMGVTQVWLPPPNKAMRKQGQGYDAYDLWDLGEFYQKGTIATRWGTKEELVRAVAAANAHGIDVLVDAVLNHKLGGDRPEKFMATPVDPNNRLMEIGPTREIEGWTAFDFHGRAEKYSSLKWTYEHFTGLDWDHKTRTKGVWRISSDKHKGWSEWVDRENGNYDYLLGIDIDHRHPEVRKDLMTWGSWVLQTTGGAGFRLDAIKHMDRRFLLSFIKHVRETLGRQDLFSVAEYWSTDLEAIKPYIRVFEGLVTFFDVPLHYNFHEASKVGSKYDLRKIFDNSIMTFRPGDAVTFVDNHDTQIGQTLESWVGVNFKLQAYALILLYGEGHPCVFYGDLYPNEECYDSSIAQGLKRLMEIRKKFAYGARSDYFAHKNCIGFVRKGKPGSGSGHGGCAVLISNANVPEQHGRYGAVLSHTIRMNVGSENAGAKYREYYSPSNPEKVVQIDAGGWGAFSCPPGDLQVWVRRDTPTDDDQ</sequence>